<evidence type="ECO:0000256" key="2">
    <source>
        <dbReference type="ARBA" id="ARBA00007448"/>
    </source>
</evidence>
<dbReference type="CDD" id="cd19510">
    <property type="entry name" value="RecA-like_BCS1"/>
    <property type="match status" value="1"/>
</dbReference>
<evidence type="ECO:0000256" key="5">
    <source>
        <dbReference type="RuleBase" id="RU003651"/>
    </source>
</evidence>
<feature type="domain" description="AAA+ ATPase" evidence="8">
    <location>
        <begin position="245"/>
        <end position="389"/>
    </location>
</feature>
<reference evidence="9" key="1">
    <citation type="journal article" date="2023" name="GigaByte">
        <title>Genome assembly of the bearded iris, Iris pallida Lam.</title>
        <authorList>
            <person name="Bruccoleri R.E."/>
            <person name="Oakeley E.J."/>
            <person name="Faust A.M.E."/>
            <person name="Altorfer M."/>
            <person name="Dessus-Babus S."/>
            <person name="Burckhardt D."/>
            <person name="Oertli M."/>
            <person name="Naumann U."/>
            <person name="Petersen F."/>
            <person name="Wong J."/>
        </authorList>
    </citation>
    <scope>NUCLEOTIDE SEQUENCE</scope>
    <source>
        <strain evidence="9">GSM-AAB239-AS_SAM_17_03QT</strain>
    </source>
</reference>
<dbReference type="EMBL" id="JANAVB010006199">
    <property type="protein sequence ID" value="KAJ6845497.1"/>
    <property type="molecule type" value="Genomic_DNA"/>
</dbReference>
<feature type="region of interest" description="Disordered" evidence="6">
    <location>
        <begin position="317"/>
        <end position="336"/>
    </location>
</feature>
<reference evidence="9" key="2">
    <citation type="submission" date="2023-04" db="EMBL/GenBank/DDBJ databases">
        <authorList>
            <person name="Bruccoleri R.E."/>
            <person name="Oakeley E.J."/>
            <person name="Faust A.-M."/>
            <person name="Dessus-Babus S."/>
            <person name="Altorfer M."/>
            <person name="Burckhardt D."/>
            <person name="Oertli M."/>
            <person name="Naumann U."/>
            <person name="Petersen F."/>
            <person name="Wong J."/>
        </authorList>
    </citation>
    <scope>NUCLEOTIDE SEQUENCE</scope>
    <source>
        <strain evidence="9">GSM-AAB239-AS_SAM_17_03QT</strain>
        <tissue evidence="9">Leaf</tissue>
    </source>
</reference>
<evidence type="ECO:0000313" key="9">
    <source>
        <dbReference type="EMBL" id="KAJ6845497.1"/>
    </source>
</evidence>
<comment type="caution">
    <text evidence="9">The sequence shown here is derived from an EMBL/GenBank/DDBJ whole genome shotgun (WGS) entry which is preliminary data.</text>
</comment>
<dbReference type="InterPro" id="IPR003593">
    <property type="entry name" value="AAA+_ATPase"/>
</dbReference>
<dbReference type="GO" id="GO:0016887">
    <property type="term" value="F:ATP hydrolysis activity"/>
    <property type="evidence" value="ECO:0007669"/>
    <property type="project" value="InterPro"/>
</dbReference>
<dbReference type="Pfam" id="PF14363">
    <property type="entry name" value="AAA_assoc"/>
    <property type="match status" value="1"/>
</dbReference>
<keyword evidence="3" id="KW-0460">Magnesium</keyword>
<comment type="catalytic activity">
    <reaction evidence="4">
        <text>ATP + H2O = ADP + phosphate + H(+)</text>
        <dbReference type="Rhea" id="RHEA:13065"/>
        <dbReference type="ChEBI" id="CHEBI:15377"/>
        <dbReference type="ChEBI" id="CHEBI:15378"/>
        <dbReference type="ChEBI" id="CHEBI:30616"/>
        <dbReference type="ChEBI" id="CHEBI:43474"/>
        <dbReference type="ChEBI" id="CHEBI:456216"/>
    </reaction>
</comment>
<gene>
    <name evidence="9" type="ORF">M6B38_287240</name>
</gene>
<keyword evidence="5" id="KW-0547">Nucleotide-binding</keyword>
<dbReference type="GO" id="GO:0005524">
    <property type="term" value="F:ATP binding"/>
    <property type="evidence" value="ECO:0007669"/>
    <property type="project" value="UniProtKB-KW"/>
</dbReference>
<dbReference type="AlphaFoldDB" id="A0AAX6HY64"/>
<sequence>MATTSKSSALATAASLATSAVLLRTVASDLVPSRLQDYLSDSLTALLARLSSQLTVTIDEFDGPLANLMYRAAATYLATKLGPSSRRIRVAKQGEDDDDGGALDITIDRGEEVVDAYDGVRFTWRLKARETPPRRRHQWQRNVFTDSTSHETRFFELSFHRRHRDAALGPYLRFVLARSRSIRDEAKTLKMYTNNEDGEWSCANMRHPSTFETVAMDGGMKRELTEDLERFVGRKEYYKRVGKAWKRGYLLYGPPGTGKSSLVAAMANFLRFDVYDLELTEVRNNSELRSLLTSTANRSILVVEDIDCSVELGAGVGPREGSKSRESDSDSGNDKKVTLSGLLNSVDGLWSSCGDERIIVFTTNHKDRLDPALLRPGRMDVHVHMGYCTPSAFGVLASNYHSVRGHRLFPEIERLITEVDVTPAEVAEELMKSDDVEVALRGLIAVLNGKRTNAAHESIKNLDEEPREANGTE</sequence>
<evidence type="ECO:0000256" key="4">
    <source>
        <dbReference type="ARBA" id="ARBA00049360"/>
    </source>
</evidence>
<evidence type="ECO:0000256" key="1">
    <source>
        <dbReference type="ARBA" id="ARBA00001946"/>
    </source>
</evidence>
<proteinExistence type="inferred from homology"/>
<dbReference type="PROSITE" id="PS00674">
    <property type="entry name" value="AAA"/>
    <property type="match status" value="1"/>
</dbReference>
<dbReference type="Gene3D" id="3.40.50.300">
    <property type="entry name" value="P-loop containing nucleotide triphosphate hydrolases"/>
    <property type="match status" value="1"/>
</dbReference>
<dbReference type="GO" id="GO:0006950">
    <property type="term" value="P:response to stress"/>
    <property type="evidence" value="ECO:0007669"/>
    <property type="project" value="UniProtKB-ARBA"/>
</dbReference>
<accession>A0AAX6HY64</accession>
<dbReference type="InterPro" id="IPR050747">
    <property type="entry name" value="Mitochondrial_chaperone_BCS1"/>
</dbReference>
<dbReference type="Gene3D" id="6.10.280.40">
    <property type="match status" value="1"/>
</dbReference>
<dbReference type="InterPro" id="IPR058017">
    <property type="entry name" value="At3g28540-like_C"/>
</dbReference>
<keyword evidence="5" id="KW-0067">ATP-binding</keyword>
<dbReference type="SUPFAM" id="SSF52540">
    <property type="entry name" value="P-loop containing nucleoside triphosphate hydrolases"/>
    <property type="match status" value="1"/>
</dbReference>
<dbReference type="InterPro" id="IPR025753">
    <property type="entry name" value="AAA_N_dom"/>
</dbReference>
<evidence type="ECO:0000313" key="10">
    <source>
        <dbReference type="Proteomes" id="UP001140949"/>
    </source>
</evidence>
<evidence type="ECO:0000259" key="8">
    <source>
        <dbReference type="SMART" id="SM00382"/>
    </source>
</evidence>
<feature type="signal peptide" evidence="7">
    <location>
        <begin position="1"/>
        <end position="28"/>
    </location>
</feature>
<organism evidence="9 10">
    <name type="scientific">Iris pallida</name>
    <name type="common">Sweet iris</name>
    <dbReference type="NCBI Taxonomy" id="29817"/>
    <lineage>
        <taxon>Eukaryota</taxon>
        <taxon>Viridiplantae</taxon>
        <taxon>Streptophyta</taxon>
        <taxon>Embryophyta</taxon>
        <taxon>Tracheophyta</taxon>
        <taxon>Spermatophyta</taxon>
        <taxon>Magnoliopsida</taxon>
        <taxon>Liliopsida</taxon>
        <taxon>Asparagales</taxon>
        <taxon>Iridaceae</taxon>
        <taxon>Iridoideae</taxon>
        <taxon>Irideae</taxon>
        <taxon>Iris</taxon>
    </lineage>
</organism>
<keyword evidence="10" id="KW-1185">Reference proteome</keyword>
<dbReference type="InterPro" id="IPR003960">
    <property type="entry name" value="ATPase_AAA_CS"/>
</dbReference>
<dbReference type="Pfam" id="PF00004">
    <property type="entry name" value="AAA"/>
    <property type="match status" value="1"/>
</dbReference>
<comment type="similarity">
    <text evidence="2">Belongs to the AAA ATPase family. BCS1 subfamily.</text>
</comment>
<feature type="compositionally biased region" description="Basic and acidic residues" evidence="6">
    <location>
        <begin position="320"/>
        <end position="336"/>
    </location>
</feature>
<evidence type="ECO:0000256" key="7">
    <source>
        <dbReference type="SAM" id="SignalP"/>
    </source>
</evidence>
<protein>
    <submittedName>
        <fullName evidence="9">AAA-ATPase-like</fullName>
    </submittedName>
</protein>
<dbReference type="InterPro" id="IPR003959">
    <property type="entry name" value="ATPase_AAA_core"/>
</dbReference>
<comment type="cofactor">
    <cofactor evidence="1">
        <name>Mg(2+)</name>
        <dbReference type="ChEBI" id="CHEBI:18420"/>
    </cofactor>
</comment>
<keyword evidence="7" id="KW-0732">Signal</keyword>
<feature type="chain" id="PRO_5043612760" evidence="7">
    <location>
        <begin position="29"/>
        <end position="473"/>
    </location>
</feature>
<dbReference type="PANTHER" id="PTHR23070">
    <property type="entry name" value="BCS1 AAA-TYPE ATPASE"/>
    <property type="match status" value="1"/>
</dbReference>
<evidence type="ECO:0000256" key="6">
    <source>
        <dbReference type="SAM" id="MobiDB-lite"/>
    </source>
</evidence>
<name>A0AAX6HY64_IRIPA</name>
<evidence type="ECO:0000256" key="3">
    <source>
        <dbReference type="ARBA" id="ARBA00022842"/>
    </source>
</evidence>
<dbReference type="Pfam" id="PF25568">
    <property type="entry name" value="AAA_lid_At3g28540"/>
    <property type="match status" value="1"/>
</dbReference>
<dbReference type="SMART" id="SM00382">
    <property type="entry name" value="AAA"/>
    <property type="match status" value="1"/>
</dbReference>
<dbReference type="Proteomes" id="UP001140949">
    <property type="component" value="Unassembled WGS sequence"/>
</dbReference>
<dbReference type="InterPro" id="IPR027417">
    <property type="entry name" value="P-loop_NTPase"/>
</dbReference>